<comment type="subcellular location">
    <subcellularLocation>
        <location evidence="1">Membrane</location>
        <topology evidence="1">Multi-pass membrane protein</topology>
    </subcellularLocation>
</comment>
<comment type="caution">
    <text evidence="8">The sequence shown here is derived from an EMBL/GenBank/DDBJ whole genome shotgun (WGS) entry which is preliminary data.</text>
</comment>
<dbReference type="PANTHER" id="PTHR42810">
    <property type="entry name" value="PURINE PERMEASE C1399.01C-RELATED"/>
    <property type="match status" value="1"/>
</dbReference>
<evidence type="ECO:0000313" key="8">
    <source>
        <dbReference type="EMBL" id="EUJ27086.1"/>
    </source>
</evidence>
<dbReference type="Pfam" id="PF00860">
    <property type="entry name" value="Xan_ur_permease"/>
    <property type="match status" value="1"/>
</dbReference>
<evidence type="ECO:0000256" key="7">
    <source>
        <dbReference type="SAM" id="Phobius"/>
    </source>
</evidence>
<keyword evidence="6 7" id="KW-0472">Membrane</keyword>
<dbReference type="GO" id="GO:0005886">
    <property type="term" value="C:plasma membrane"/>
    <property type="evidence" value="ECO:0007669"/>
    <property type="project" value="TreeGrafter"/>
</dbReference>
<gene>
    <name evidence="8" type="ORF">LMUR_11327</name>
</gene>
<proteinExistence type="inferred from homology"/>
<dbReference type="PANTHER" id="PTHR42810:SF4">
    <property type="entry name" value="URIC ACID TRANSPORTER UACT"/>
    <property type="match status" value="1"/>
</dbReference>
<dbReference type="GO" id="GO:0042907">
    <property type="term" value="F:xanthine transmembrane transporter activity"/>
    <property type="evidence" value="ECO:0007669"/>
    <property type="project" value="TreeGrafter"/>
</dbReference>
<evidence type="ECO:0000256" key="5">
    <source>
        <dbReference type="ARBA" id="ARBA00022989"/>
    </source>
</evidence>
<keyword evidence="3" id="KW-0813">Transport</keyword>
<name>A0A829R4E1_LISGR</name>
<dbReference type="InterPro" id="IPR006043">
    <property type="entry name" value="NCS2"/>
</dbReference>
<organism evidence="8 9">
    <name type="scientific">Listeria grayi FSL F6-1183</name>
    <dbReference type="NCBI Taxonomy" id="1265827"/>
    <lineage>
        <taxon>Bacteria</taxon>
        <taxon>Bacillati</taxon>
        <taxon>Bacillota</taxon>
        <taxon>Bacilli</taxon>
        <taxon>Bacillales</taxon>
        <taxon>Listeriaceae</taxon>
        <taxon>Listeria</taxon>
    </lineage>
</organism>
<evidence type="ECO:0000256" key="3">
    <source>
        <dbReference type="ARBA" id="ARBA00022448"/>
    </source>
</evidence>
<protein>
    <submittedName>
        <fullName evidence="8">Xanthine permease</fullName>
    </submittedName>
</protein>
<sequence length="89" mass="9450">MVVAQGIKMLGKVDFASQENLLIIACSVGVGLGVTAVPNLFHVLPAFLQLFTSNGIVAGSITAILLNIIFNIRLAPKEKTKLQESSVEQ</sequence>
<evidence type="ECO:0000256" key="4">
    <source>
        <dbReference type="ARBA" id="ARBA00022692"/>
    </source>
</evidence>
<reference evidence="8 9" key="1">
    <citation type="submission" date="2012-12" db="EMBL/GenBank/DDBJ databases">
        <title>Novel taxa of Listeriaceae from agricultural environments in the United States.</title>
        <authorList>
            <person name="den Bakker H.C."/>
            <person name="Allred A."/>
            <person name="Warchocki S."/>
            <person name="Wright E.M."/>
            <person name="Burrell A."/>
            <person name="Nightingale K.K."/>
            <person name="Kephart D."/>
            <person name="Wiedmann M."/>
        </authorList>
    </citation>
    <scope>NUCLEOTIDE SEQUENCE [LARGE SCALE GENOMIC DNA]</scope>
    <source>
        <strain evidence="8 9">FSL F6-1183</strain>
    </source>
</reference>
<keyword evidence="5 7" id="KW-1133">Transmembrane helix</keyword>
<dbReference type="Proteomes" id="UP000019251">
    <property type="component" value="Unassembled WGS sequence"/>
</dbReference>
<evidence type="ECO:0000313" key="9">
    <source>
        <dbReference type="Proteomes" id="UP000019251"/>
    </source>
</evidence>
<feature type="transmembrane region" description="Helical" evidence="7">
    <location>
        <begin position="47"/>
        <end position="70"/>
    </location>
</feature>
<dbReference type="EMBL" id="AODG01000013">
    <property type="protein sequence ID" value="EUJ27086.1"/>
    <property type="molecule type" value="Genomic_DNA"/>
</dbReference>
<dbReference type="AlphaFoldDB" id="A0A829R4E1"/>
<evidence type="ECO:0000256" key="1">
    <source>
        <dbReference type="ARBA" id="ARBA00004141"/>
    </source>
</evidence>
<feature type="transmembrane region" description="Helical" evidence="7">
    <location>
        <begin position="21"/>
        <end position="41"/>
    </location>
</feature>
<comment type="similarity">
    <text evidence="2">Belongs to the nucleobase:cation symporter-2 (NCS2) (TC 2.A.40) family.</text>
</comment>
<keyword evidence="4 7" id="KW-0812">Transmembrane</keyword>
<evidence type="ECO:0000256" key="2">
    <source>
        <dbReference type="ARBA" id="ARBA00008821"/>
    </source>
</evidence>
<accession>A0A829R4E1</accession>
<evidence type="ECO:0000256" key="6">
    <source>
        <dbReference type="ARBA" id="ARBA00023136"/>
    </source>
</evidence>